<reference evidence="2" key="1">
    <citation type="submission" date="2023-08" db="EMBL/GenBank/DDBJ databases">
        <authorList>
            <person name="Messyasz A."/>
            <person name="Mannisto M.K."/>
            <person name="Kerkhof L.J."/>
            <person name="Haggblom M."/>
        </authorList>
    </citation>
    <scope>NUCLEOTIDE SEQUENCE</scope>
    <source>
        <strain evidence="2">X5P6</strain>
    </source>
</reference>
<dbReference type="PANTHER" id="PTHR39419:SF1">
    <property type="entry name" value="SLL0814 PROTEIN"/>
    <property type="match status" value="1"/>
</dbReference>
<dbReference type="Pfam" id="PF04240">
    <property type="entry name" value="Caroten_synth"/>
    <property type="match status" value="1"/>
</dbReference>
<feature type="transmembrane region" description="Helical" evidence="1">
    <location>
        <begin position="20"/>
        <end position="38"/>
    </location>
</feature>
<proteinExistence type="predicted"/>
<dbReference type="AlphaFoldDB" id="A0AAU7ZSW8"/>
<keyword evidence="1" id="KW-0472">Membrane</keyword>
<accession>A0AAU7ZSW8</accession>
<dbReference type="EMBL" id="CP132942">
    <property type="protein sequence ID" value="XCB34040.1"/>
    <property type="molecule type" value="Genomic_DNA"/>
</dbReference>
<dbReference type="KEGG" id="tpsc:RBB77_03860"/>
<sequence length="308" mass="34317">MPPLAKDTEDNRENRLTRNLLALLLLLYAVGRILQLYADRVPTLLIVVLHVLPPAAFALLHGGFLYRLRGILIFATLCLGSGTFFESLSLRTGFPFGHYYFTDLMGPKLFQLPILLALAYLGMGYLSWILALAILGHKTEQPRGFRIVLLPLIASSIMVAWDLSMDPVWANIDHAWLWKQGGSYFGVPISNFLGWSLTTYVFYQAFALYLRRQPTQPLPSQLWRLPVLFYAAAAIGNILLIAQPGTPAAITDPSGRQWLTSDILRANVLVSVFVMGGFALIAWIQLRSPTEPSQLINASVTQTDLNCQ</sequence>
<dbReference type="RefSeq" id="WP_353064882.1">
    <property type="nucleotide sequence ID" value="NZ_CP132942.1"/>
</dbReference>
<feature type="transmembrane region" description="Helical" evidence="1">
    <location>
        <begin position="147"/>
        <end position="164"/>
    </location>
</feature>
<evidence type="ECO:0000313" key="2">
    <source>
        <dbReference type="EMBL" id="XCB34040.1"/>
    </source>
</evidence>
<dbReference type="PANTHER" id="PTHR39419">
    <property type="entry name" value="SLL0814 PROTEIN"/>
    <property type="match status" value="1"/>
</dbReference>
<gene>
    <name evidence="2" type="ORF">RBB77_03860</name>
</gene>
<feature type="transmembrane region" description="Helical" evidence="1">
    <location>
        <begin position="44"/>
        <end position="64"/>
    </location>
</feature>
<organism evidence="2">
    <name type="scientific">Tunturiibacter psychrotolerans</name>
    <dbReference type="NCBI Taxonomy" id="3069686"/>
    <lineage>
        <taxon>Bacteria</taxon>
        <taxon>Pseudomonadati</taxon>
        <taxon>Acidobacteriota</taxon>
        <taxon>Terriglobia</taxon>
        <taxon>Terriglobales</taxon>
        <taxon>Acidobacteriaceae</taxon>
        <taxon>Tunturiibacter</taxon>
    </lineage>
</organism>
<feature type="transmembrane region" description="Helical" evidence="1">
    <location>
        <begin position="222"/>
        <end position="243"/>
    </location>
</feature>
<dbReference type="InterPro" id="IPR007354">
    <property type="entry name" value="CruF-like"/>
</dbReference>
<keyword evidence="1" id="KW-1133">Transmembrane helix</keyword>
<feature type="transmembrane region" description="Helical" evidence="1">
    <location>
        <begin position="71"/>
        <end position="90"/>
    </location>
</feature>
<evidence type="ECO:0000256" key="1">
    <source>
        <dbReference type="SAM" id="Phobius"/>
    </source>
</evidence>
<feature type="transmembrane region" description="Helical" evidence="1">
    <location>
        <begin position="263"/>
        <end position="284"/>
    </location>
</feature>
<feature type="transmembrane region" description="Helical" evidence="1">
    <location>
        <begin position="184"/>
        <end position="210"/>
    </location>
</feature>
<name>A0AAU7ZSW8_9BACT</name>
<keyword evidence="1" id="KW-0812">Transmembrane</keyword>
<reference evidence="2" key="2">
    <citation type="journal article" date="2024" name="Environ. Microbiol.">
        <title>Genome analysis and description of Tunturibacter gen. nov. expands the diversity of Terriglobia in tundra soils.</title>
        <authorList>
            <person name="Messyasz A."/>
            <person name="Mannisto M.K."/>
            <person name="Kerkhof L.J."/>
            <person name="Haggblom M.M."/>
        </authorList>
    </citation>
    <scope>NUCLEOTIDE SEQUENCE</scope>
    <source>
        <strain evidence="2">X5P6</strain>
    </source>
</reference>
<protein>
    <submittedName>
        <fullName evidence="2">Carotenoid biosynthesis protein</fullName>
    </submittedName>
</protein>
<feature type="transmembrane region" description="Helical" evidence="1">
    <location>
        <begin position="110"/>
        <end position="135"/>
    </location>
</feature>